<accession>A0A8X6LXI0</accession>
<dbReference type="Proteomes" id="UP000887116">
    <property type="component" value="Unassembled WGS sequence"/>
</dbReference>
<dbReference type="AlphaFoldDB" id="A0A8X6LXI0"/>
<comment type="caution">
    <text evidence="1">The sequence shown here is derived from an EMBL/GenBank/DDBJ whole genome shotgun (WGS) entry which is preliminary data.</text>
</comment>
<organism evidence="1 2">
    <name type="scientific">Trichonephila clavata</name>
    <name type="common">Joro spider</name>
    <name type="synonym">Nephila clavata</name>
    <dbReference type="NCBI Taxonomy" id="2740835"/>
    <lineage>
        <taxon>Eukaryota</taxon>
        <taxon>Metazoa</taxon>
        <taxon>Ecdysozoa</taxon>
        <taxon>Arthropoda</taxon>
        <taxon>Chelicerata</taxon>
        <taxon>Arachnida</taxon>
        <taxon>Araneae</taxon>
        <taxon>Araneomorphae</taxon>
        <taxon>Entelegynae</taxon>
        <taxon>Araneoidea</taxon>
        <taxon>Nephilidae</taxon>
        <taxon>Trichonephila</taxon>
    </lineage>
</organism>
<gene>
    <name evidence="1" type="ORF">TNCT_418781</name>
</gene>
<keyword evidence="2" id="KW-1185">Reference proteome</keyword>
<dbReference type="OrthoDB" id="10511883at2759"/>
<name>A0A8X6LXI0_TRICU</name>
<evidence type="ECO:0000313" key="2">
    <source>
        <dbReference type="Proteomes" id="UP000887116"/>
    </source>
</evidence>
<reference evidence="1" key="1">
    <citation type="submission" date="2020-07" db="EMBL/GenBank/DDBJ databases">
        <title>Multicomponent nature underlies the extraordinary mechanical properties of spider dragline silk.</title>
        <authorList>
            <person name="Kono N."/>
            <person name="Nakamura H."/>
            <person name="Mori M."/>
            <person name="Yoshida Y."/>
            <person name="Ohtoshi R."/>
            <person name="Malay A.D."/>
            <person name="Moran D.A.P."/>
            <person name="Tomita M."/>
            <person name="Numata K."/>
            <person name="Arakawa K."/>
        </authorList>
    </citation>
    <scope>NUCLEOTIDE SEQUENCE</scope>
</reference>
<dbReference type="EMBL" id="BMAO01018465">
    <property type="protein sequence ID" value="GFR23664.1"/>
    <property type="molecule type" value="Genomic_DNA"/>
</dbReference>
<protein>
    <submittedName>
        <fullName evidence="1">Uncharacterized protein</fullName>
    </submittedName>
</protein>
<proteinExistence type="predicted"/>
<sequence length="91" mass="9920">MSRLQFGSLLNAAWSKATTVGNGIFGFSATEIYTYNLHAIPLHAFAISDVLSNDTAIASEWSMGLAYASSLVEVDYHHWLPLLTQNTGFPV</sequence>
<evidence type="ECO:0000313" key="1">
    <source>
        <dbReference type="EMBL" id="GFR23664.1"/>
    </source>
</evidence>